<name>A0A0K2VMM4_MESPL</name>
<organism evidence="2 3">
    <name type="scientific">Mesorhizobium plurifarium</name>
    <dbReference type="NCBI Taxonomy" id="69974"/>
    <lineage>
        <taxon>Bacteria</taxon>
        <taxon>Pseudomonadati</taxon>
        <taxon>Pseudomonadota</taxon>
        <taxon>Alphaproteobacteria</taxon>
        <taxon>Hyphomicrobiales</taxon>
        <taxon>Phyllobacteriaceae</taxon>
        <taxon>Mesorhizobium</taxon>
    </lineage>
</organism>
<dbReference type="SUPFAM" id="SSF51182">
    <property type="entry name" value="RmlC-like cupins"/>
    <property type="match status" value="1"/>
</dbReference>
<dbReference type="InterPro" id="IPR011051">
    <property type="entry name" value="RmlC_Cupin_sf"/>
</dbReference>
<proteinExistence type="predicted"/>
<dbReference type="Gene3D" id="2.60.120.10">
    <property type="entry name" value="Jelly Rolls"/>
    <property type="match status" value="1"/>
</dbReference>
<evidence type="ECO:0000313" key="2">
    <source>
        <dbReference type="EMBL" id="CDX49099.1"/>
    </source>
</evidence>
<dbReference type="InterPro" id="IPR053146">
    <property type="entry name" value="QDO-like"/>
</dbReference>
<evidence type="ECO:0000313" key="3">
    <source>
        <dbReference type="Proteomes" id="UP000182888"/>
    </source>
</evidence>
<evidence type="ECO:0000259" key="1">
    <source>
        <dbReference type="Pfam" id="PF07883"/>
    </source>
</evidence>
<accession>A0A0K2VMM4</accession>
<dbReference type="EMBL" id="CCND01000001">
    <property type="protein sequence ID" value="CDX49099.1"/>
    <property type="molecule type" value="Genomic_DNA"/>
</dbReference>
<dbReference type="PANTHER" id="PTHR36440">
    <property type="entry name" value="PUTATIVE (AFU_ORTHOLOGUE AFUA_8G07350)-RELATED"/>
    <property type="match status" value="1"/>
</dbReference>
<dbReference type="AlphaFoldDB" id="A0A0K2VMM4"/>
<sequence length="156" mass="17637">MSAEAVIRMPDEKKGVMLRGHPMAFLVTDEHTRHTSMFDWIIPPEFATGRHVHRVQEETFYLLEGECEWHVGDRTIRATPGTFLFIPPGVPHNITNVSEKPARVLMTVSPPGHEHYFEELADLAAHGAPDPKALADLRNRYDTDQLSTLTTGSRIR</sequence>
<dbReference type="InterPro" id="IPR014710">
    <property type="entry name" value="RmlC-like_jellyroll"/>
</dbReference>
<dbReference type="InterPro" id="IPR013096">
    <property type="entry name" value="Cupin_2"/>
</dbReference>
<dbReference type="Proteomes" id="UP000182888">
    <property type="component" value="Unassembled WGS sequence"/>
</dbReference>
<dbReference type="Pfam" id="PF07883">
    <property type="entry name" value="Cupin_2"/>
    <property type="match status" value="1"/>
</dbReference>
<feature type="domain" description="Cupin type-2" evidence="1">
    <location>
        <begin position="40"/>
        <end position="107"/>
    </location>
</feature>
<reference evidence="3" key="1">
    <citation type="submission" date="2014-08" db="EMBL/GenBank/DDBJ databases">
        <authorList>
            <person name="Edwards T."/>
        </authorList>
    </citation>
    <scope>NUCLEOTIDE SEQUENCE [LARGE SCALE GENOMIC DNA]</scope>
</reference>
<dbReference type="PANTHER" id="PTHR36440:SF1">
    <property type="entry name" value="PUTATIVE (AFU_ORTHOLOGUE AFUA_8G07350)-RELATED"/>
    <property type="match status" value="1"/>
</dbReference>
<protein>
    <submittedName>
        <fullName evidence="2">Cupin 2 conserved barrel domain protein</fullName>
    </submittedName>
</protein>
<gene>
    <name evidence="2" type="ORF">MPL1032_10184</name>
</gene>